<organism evidence="3 4">
    <name type="scientific">Streptomyces meridianus</name>
    <dbReference type="NCBI Taxonomy" id="2938945"/>
    <lineage>
        <taxon>Bacteria</taxon>
        <taxon>Bacillati</taxon>
        <taxon>Actinomycetota</taxon>
        <taxon>Actinomycetes</taxon>
        <taxon>Kitasatosporales</taxon>
        <taxon>Streptomycetaceae</taxon>
        <taxon>Streptomyces</taxon>
    </lineage>
</organism>
<evidence type="ECO:0000256" key="1">
    <source>
        <dbReference type="SAM" id="MobiDB-lite"/>
    </source>
</evidence>
<evidence type="ECO:0000313" key="3">
    <source>
        <dbReference type="EMBL" id="MCM2578984.1"/>
    </source>
</evidence>
<feature type="region of interest" description="Disordered" evidence="1">
    <location>
        <begin position="25"/>
        <end position="58"/>
    </location>
</feature>
<gene>
    <name evidence="3" type="ORF">M1E25_16755</name>
</gene>
<dbReference type="Proteomes" id="UP001167160">
    <property type="component" value="Unassembled WGS sequence"/>
</dbReference>
<evidence type="ECO:0000313" key="4">
    <source>
        <dbReference type="Proteomes" id="UP001167160"/>
    </source>
</evidence>
<comment type="caution">
    <text evidence="3">The sequence shown here is derived from an EMBL/GenBank/DDBJ whole genome shotgun (WGS) entry which is preliminary data.</text>
</comment>
<feature type="signal peptide" evidence="2">
    <location>
        <begin position="1"/>
        <end position="20"/>
    </location>
</feature>
<name>A0ABT0X991_9ACTN</name>
<evidence type="ECO:0008006" key="5">
    <source>
        <dbReference type="Google" id="ProtNLM"/>
    </source>
</evidence>
<keyword evidence="2" id="KW-0732">Signal</keyword>
<proteinExistence type="predicted"/>
<accession>A0ABT0X991</accession>
<dbReference type="RefSeq" id="WP_251416275.1">
    <property type="nucleotide sequence ID" value="NZ_JAMQGM010000036.1"/>
</dbReference>
<dbReference type="EMBL" id="JAMQGM010000036">
    <property type="protein sequence ID" value="MCM2578984.1"/>
    <property type="molecule type" value="Genomic_DNA"/>
</dbReference>
<feature type="chain" id="PRO_5047175096" description="Secreted protein" evidence="2">
    <location>
        <begin position="21"/>
        <end position="234"/>
    </location>
</feature>
<evidence type="ECO:0000256" key="2">
    <source>
        <dbReference type="SAM" id="SignalP"/>
    </source>
</evidence>
<sequence length="234" mass="23627">MSSKLIAAALTTALAIGVLTADVSGATTRPQSDGPRAASSGQAPGPDASADGASSTARMSIGPLGRVLTSVDALVDAANPPSGSARTNALQERFAAVDAAARELRDAYREQALGSFASLSPSVPLARTSVRPSPPSAIAADDPTILPAKEDEPRILPAEAGQEPRTLPAQESSTRPAPLDLHSALGVLVEDAQALVETASDPNADEAAVRKAAQPITQDAVAVVTSTVQGIKRS</sequence>
<protein>
    <recommendedName>
        <fullName evidence="5">Secreted protein</fullName>
    </recommendedName>
</protein>
<reference evidence="3" key="1">
    <citation type="journal article" date="2023" name="Int. J. Syst. Evol. Microbiol.">
        <title>Streptomyces meridianus sp. nov. isolated from brackish water of the Tagus estuary in Alcochete, Portugal.</title>
        <authorList>
            <person name="Santos J.D.N."/>
            <person name="Klimek D."/>
            <person name="Calusinska M."/>
            <person name="Lobo Da Cunha A."/>
            <person name="Catita J."/>
            <person name="Goncalves H."/>
            <person name="Gonzalez I."/>
            <person name="Reyes F."/>
            <person name="Lage O.M."/>
        </authorList>
    </citation>
    <scope>NUCLEOTIDE SEQUENCE</scope>
    <source>
        <strain evidence="3">MTZ3.1</strain>
    </source>
</reference>
<keyword evidence="4" id="KW-1185">Reference proteome</keyword>